<dbReference type="Proteomes" id="UP000480164">
    <property type="component" value="Unassembled WGS sequence"/>
</dbReference>
<keyword evidence="3" id="KW-1003">Cell membrane</keyword>
<evidence type="ECO:0000256" key="10">
    <source>
        <dbReference type="ARBA" id="ARBA00039982"/>
    </source>
</evidence>
<dbReference type="PANTHER" id="PTHR32309">
    <property type="entry name" value="TYROSINE-PROTEIN KINASE"/>
    <property type="match status" value="1"/>
</dbReference>
<evidence type="ECO:0000256" key="12">
    <source>
        <dbReference type="SAM" id="Phobius"/>
    </source>
</evidence>
<evidence type="ECO:0000256" key="4">
    <source>
        <dbReference type="ARBA" id="ARBA00022519"/>
    </source>
</evidence>
<comment type="subcellular location">
    <subcellularLocation>
        <location evidence="1">Cell inner membrane</location>
        <topology evidence="1">Multi-pass membrane protein</topology>
    </subcellularLocation>
</comment>
<evidence type="ECO:0000259" key="13">
    <source>
        <dbReference type="Pfam" id="PF02706"/>
    </source>
</evidence>
<keyword evidence="5 12" id="KW-0812">Transmembrane</keyword>
<evidence type="ECO:0000256" key="7">
    <source>
        <dbReference type="ARBA" id="ARBA00022989"/>
    </source>
</evidence>
<proteinExistence type="inferred from homology"/>
<evidence type="ECO:0000256" key="1">
    <source>
        <dbReference type="ARBA" id="ARBA00004429"/>
    </source>
</evidence>
<dbReference type="Gene3D" id="3.30.1890.10">
    <property type="entry name" value="FepE-like"/>
    <property type="match status" value="1"/>
</dbReference>
<dbReference type="InterPro" id="IPR050445">
    <property type="entry name" value="Bact_polysacc_biosynth/exp"/>
</dbReference>
<evidence type="ECO:0000256" key="11">
    <source>
        <dbReference type="ARBA" id="ARBA00042235"/>
    </source>
</evidence>
<dbReference type="RefSeq" id="WP_154751637.1">
    <property type="nucleotide sequence ID" value="NZ_WLZX01000001.1"/>
</dbReference>
<organism evidence="14 15">
    <name type="scientific">Erwinia sorbitola</name>
    <dbReference type="NCBI Taxonomy" id="2681984"/>
    <lineage>
        <taxon>Bacteria</taxon>
        <taxon>Pseudomonadati</taxon>
        <taxon>Pseudomonadota</taxon>
        <taxon>Gammaproteobacteria</taxon>
        <taxon>Enterobacterales</taxon>
        <taxon>Erwiniaceae</taxon>
        <taxon>Erwinia</taxon>
    </lineage>
</organism>
<feature type="transmembrane region" description="Helical" evidence="12">
    <location>
        <begin position="34"/>
        <end position="53"/>
    </location>
</feature>
<dbReference type="Pfam" id="PF02706">
    <property type="entry name" value="Wzz"/>
    <property type="match status" value="1"/>
</dbReference>
<evidence type="ECO:0000313" key="14">
    <source>
        <dbReference type="EMBL" id="MTD26392.1"/>
    </source>
</evidence>
<dbReference type="SUPFAM" id="SSF160355">
    <property type="entry name" value="Bacterial polysaccharide co-polymerase-like"/>
    <property type="match status" value="1"/>
</dbReference>
<keyword evidence="4" id="KW-0997">Cell inner membrane</keyword>
<dbReference type="PANTHER" id="PTHR32309:SF29">
    <property type="entry name" value="CHAIN LENGTH DETERMINANT PROTEIN"/>
    <property type="match status" value="1"/>
</dbReference>
<keyword evidence="15" id="KW-1185">Reference proteome</keyword>
<evidence type="ECO:0000256" key="9">
    <source>
        <dbReference type="ARBA" id="ARBA00038118"/>
    </source>
</evidence>
<evidence type="ECO:0000256" key="3">
    <source>
        <dbReference type="ARBA" id="ARBA00022475"/>
    </source>
</evidence>
<protein>
    <recommendedName>
        <fullName evidence="10">Chain length determinant protein</fullName>
    </recommendedName>
    <alternativeName>
        <fullName evidence="11">Polysaccharide antigen chain regulator</fullName>
    </alternativeName>
</protein>
<comment type="similarity">
    <text evidence="9">Belongs to the WzzB/Cld/Rol family.</text>
</comment>
<evidence type="ECO:0000256" key="2">
    <source>
        <dbReference type="ARBA" id="ARBA00004756"/>
    </source>
</evidence>
<comment type="caution">
    <text evidence="14">The sequence shown here is derived from an EMBL/GenBank/DDBJ whole genome shotgun (WGS) entry which is preliminary data.</text>
</comment>
<keyword evidence="6" id="KW-0448">Lipopolysaccharide biosynthesis</keyword>
<evidence type="ECO:0000313" key="15">
    <source>
        <dbReference type="Proteomes" id="UP000480164"/>
    </source>
</evidence>
<evidence type="ECO:0000256" key="8">
    <source>
        <dbReference type="ARBA" id="ARBA00023136"/>
    </source>
</evidence>
<name>A0ABW9R8I7_9GAMM</name>
<feature type="transmembrane region" description="Helical" evidence="12">
    <location>
        <begin position="304"/>
        <end position="323"/>
    </location>
</feature>
<dbReference type="EMBL" id="WLZX01000001">
    <property type="protein sequence ID" value="MTD26392.1"/>
    <property type="molecule type" value="Genomic_DNA"/>
</dbReference>
<gene>
    <name evidence="14" type="ORF">GK011_05455</name>
</gene>
<evidence type="ECO:0000256" key="6">
    <source>
        <dbReference type="ARBA" id="ARBA00022985"/>
    </source>
</evidence>
<dbReference type="InterPro" id="IPR003856">
    <property type="entry name" value="LPS_length_determ_N"/>
</dbReference>
<reference evidence="14 15" key="1">
    <citation type="submission" date="2019-11" db="EMBL/GenBank/DDBJ databases">
        <title>Erwinia sp. nov., isolated from feces of birds in Tibet plateau of China.</title>
        <authorList>
            <person name="Ge Y."/>
        </authorList>
    </citation>
    <scope>NUCLEOTIDE SEQUENCE [LARGE SCALE GENOMIC DNA]</scope>
    <source>
        <strain evidence="14 15">J316</strain>
    </source>
</reference>
<keyword evidence="7 12" id="KW-1133">Transmembrane helix</keyword>
<evidence type="ECO:0000256" key="5">
    <source>
        <dbReference type="ARBA" id="ARBA00022692"/>
    </source>
</evidence>
<feature type="domain" description="Polysaccharide chain length determinant N-terminal" evidence="13">
    <location>
        <begin position="18"/>
        <end position="101"/>
    </location>
</feature>
<keyword evidence="8 12" id="KW-0472">Membrane</keyword>
<comment type="pathway">
    <text evidence="2">Bacterial outer membrane biogenesis; lipopolysaccharide biosynthesis.</text>
</comment>
<sequence>MNQKNNINSEQRESLDRNELDLLDVIFQLWQGKWIIIAAMVIALAAAGVHLATKKPQWKSTAILTQPDAAQMAYYSGILNQLFIAGKSGNGNNSDQAPPVQFSPVFLQQNMFSRFSATLASPNSSNASITLLDKTSSFPISVSVTADSASHAQAQLSGFIQQVNTKMVDDYQAEIQGTIREKIDELAASLLAQQKMAVQRNEHRLEVIRYALKIAEASNLSRSQLTQAENLSDDTLYLLGSDALSAMIANQSNKPLVLDSDYYVTQAQLLAISQLKPDAGNLQPFTYIAEPDLPAAPVSARKSVMLLLAAIIGGVLGSAIVLGRNVATAYSQRKREE</sequence>
<accession>A0ABW9R8I7</accession>